<dbReference type="SUPFAM" id="SSF55931">
    <property type="entry name" value="Glutamine synthetase/guanido kinase"/>
    <property type="match status" value="1"/>
</dbReference>
<evidence type="ECO:0000256" key="1">
    <source>
        <dbReference type="ARBA" id="ARBA00048819"/>
    </source>
</evidence>
<reference evidence="2 3" key="1">
    <citation type="journal article" date="2014" name="J. Biotechnol.">
        <title>Complete genome sequence of the actinobacterium Actinoplanes friuliensis HAG 010964, producer of the lipopeptide antibiotic friulimycin.</title>
        <authorList>
            <person name="Ruckert C."/>
            <person name="Szczepanowski R."/>
            <person name="Albersmeier A."/>
            <person name="Goesmann A."/>
            <person name="Fischer N."/>
            <person name="Steinkamper A."/>
            <person name="Puhler A."/>
            <person name="Biener R."/>
            <person name="Schwartz D."/>
            <person name="Kalinowski J."/>
        </authorList>
    </citation>
    <scope>NUCLEOTIDE SEQUENCE [LARGE SCALE GENOMIC DNA]</scope>
    <source>
        <strain evidence="2 3">DSM 7358</strain>
    </source>
</reference>
<dbReference type="AlphaFoldDB" id="U5W3Q0"/>
<evidence type="ECO:0000313" key="2">
    <source>
        <dbReference type="EMBL" id="AGZ43848.1"/>
    </source>
</evidence>
<keyword evidence="3" id="KW-1185">Reference proteome</keyword>
<dbReference type="InterPro" id="IPR006336">
    <property type="entry name" value="GCS2"/>
</dbReference>
<keyword evidence="2" id="KW-0436">Ligase</keyword>
<proteinExistence type="predicted"/>
<evidence type="ECO:0000313" key="3">
    <source>
        <dbReference type="Proteomes" id="UP000017746"/>
    </source>
</evidence>
<name>U5W3Q0_9ACTN</name>
<dbReference type="GO" id="GO:0004357">
    <property type="term" value="F:glutamate-cysteine ligase activity"/>
    <property type="evidence" value="ECO:0007669"/>
    <property type="project" value="UniProtKB-EC"/>
</dbReference>
<dbReference type="GO" id="GO:0042398">
    <property type="term" value="P:modified amino acid biosynthetic process"/>
    <property type="evidence" value="ECO:0007669"/>
    <property type="project" value="InterPro"/>
</dbReference>
<dbReference type="EMBL" id="CP006272">
    <property type="protein sequence ID" value="AGZ43848.1"/>
    <property type="molecule type" value="Genomic_DNA"/>
</dbReference>
<gene>
    <name evidence="2" type="ORF">AFR_27935</name>
</gene>
<dbReference type="HOGENOM" id="CLU_1227773_0_0_11"/>
<dbReference type="PATRIC" id="fig|1246995.3.peg.5662"/>
<dbReference type="KEGG" id="afs:AFR_27935"/>
<sequence length="225" mass="23721">MEEEFLLLDLQSRPEVRHSTVRTVTPPCTGLPELAARLRELRRVSATAAHGTRVHVAVPDRRTASQVCDHLLAWLPLIQALTAGSPLREGADTGHDATGVLPATARPSAAFPAGVEVRVGDVCPTVDDTVLVAGLLRALVATATEYVATGVPAVPVADRVLRAAQRDAAHEGLEGTLLDLRTLASRPAWALLDDLVTAVGPALTRHGDLGFVRDGLARARLTVDG</sequence>
<dbReference type="Pfam" id="PF04107">
    <property type="entry name" value="GCS2"/>
    <property type="match status" value="2"/>
</dbReference>
<comment type="catalytic activity">
    <reaction evidence="1">
        <text>L-cysteine + L-glutamate + ATP = gamma-L-glutamyl-L-cysteine + ADP + phosphate + H(+)</text>
        <dbReference type="Rhea" id="RHEA:13285"/>
        <dbReference type="ChEBI" id="CHEBI:15378"/>
        <dbReference type="ChEBI" id="CHEBI:29985"/>
        <dbReference type="ChEBI" id="CHEBI:30616"/>
        <dbReference type="ChEBI" id="CHEBI:35235"/>
        <dbReference type="ChEBI" id="CHEBI:43474"/>
        <dbReference type="ChEBI" id="CHEBI:58173"/>
        <dbReference type="ChEBI" id="CHEBI:456216"/>
        <dbReference type="EC" id="6.3.2.2"/>
    </reaction>
</comment>
<dbReference type="InterPro" id="IPR050141">
    <property type="entry name" value="GCL_type2/YbdK_subfam"/>
</dbReference>
<accession>U5W3Q0</accession>
<dbReference type="STRING" id="1246995.AFR_27935"/>
<dbReference type="PANTHER" id="PTHR36510:SF1">
    <property type="entry name" value="GLUTAMATE--CYSTEINE LIGASE 2-RELATED"/>
    <property type="match status" value="1"/>
</dbReference>
<dbReference type="eggNOG" id="COG2170">
    <property type="taxonomic scope" value="Bacteria"/>
</dbReference>
<dbReference type="Gene3D" id="3.30.590.20">
    <property type="match status" value="1"/>
</dbReference>
<dbReference type="PANTHER" id="PTHR36510">
    <property type="entry name" value="GLUTAMATE--CYSTEINE LIGASE 2-RELATED"/>
    <property type="match status" value="1"/>
</dbReference>
<dbReference type="Proteomes" id="UP000017746">
    <property type="component" value="Chromosome"/>
</dbReference>
<dbReference type="InterPro" id="IPR014746">
    <property type="entry name" value="Gln_synth/guanido_kin_cat_dom"/>
</dbReference>
<protein>
    <submittedName>
        <fullName evidence="2">Glutamate--cysteine ligase gCS2</fullName>
    </submittedName>
</protein>
<organism evidence="2 3">
    <name type="scientific">Actinoplanes friuliensis DSM 7358</name>
    <dbReference type="NCBI Taxonomy" id="1246995"/>
    <lineage>
        <taxon>Bacteria</taxon>
        <taxon>Bacillati</taxon>
        <taxon>Actinomycetota</taxon>
        <taxon>Actinomycetes</taxon>
        <taxon>Micromonosporales</taxon>
        <taxon>Micromonosporaceae</taxon>
        <taxon>Actinoplanes</taxon>
    </lineage>
</organism>